<evidence type="ECO:0000259" key="3">
    <source>
        <dbReference type="PROSITE" id="PS50893"/>
    </source>
</evidence>
<dbReference type="InterPro" id="IPR017871">
    <property type="entry name" value="ABC_transporter-like_CS"/>
</dbReference>
<dbReference type="EMBL" id="LSRS01000003">
    <property type="protein sequence ID" value="KAF1085153.1"/>
    <property type="molecule type" value="Genomic_DNA"/>
</dbReference>
<dbReference type="RefSeq" id="WP_161821658.1">
    <property type="nucleotide sequence ID" value="NZ_LSRS01000003.1"/>
</dbReference>
<dbReference type="GO" id="GO:0005524">
    <property type="term" value="F:ATP binding"/>
    <property type="evidence" value="ECO:0007669"/>
    <property type="project" value="UniProtKB-KW"/>
</dbReference>
<reference evidence="4" key="1">
    <citation type="submission" date="2016-02" db="EMBL/GenBank/DDBJ databases">
        <title>Draft Genome Sequence of Sporotomaculum syntrophicum Strain FB, a Syntrophic Benzoate Degrader.</title>
        <authorList>
            <person name="Nobu M.K."/>
            <person name="Narihiro T."/>
            <person name="Qiu Y.-L."/>
            <person name="Ohashi A."/>
            <person name="Liu W.-T."/>
            <person name="Yuji S."/>
        </authorList>
    </citation>
    <scope>NUCLEOTIDE SEQUENCE</scope>
    <source>
        <strain evidence="4">FB</strain>
    </source>
</reference>
<proteinExistence type="predicted"/>
<dbReference type="SUPFAM" id="SSF52540">
    <property type="entry name" value="P-loop containing nucleoside triphosphate hydrolases"/>
    <property type="match status" value="2"/>
</dbReference>
<evidence type="ECO:0000313" key="5">
    <source>
        <dbReference type="Proteomes" id="UP000798488"/>
    </source>
</evidence>
<feature type="domain" description="ABC transporter" evidence="3">
    <location>
        <begin position="5"/>
        <end position="256"/>
    </location>
</feature>
<dbReference type="Proteomes" id="UP000798488">
    <property type="component" value="Unassembled WGS sequence"/>
</dbReference>
<dbReference type="CDD" id="cd03215">
    <property type="entry name" value="ABC_Carb_Monos_II"/>
    <property type="match status" value="1"/>
</dbReference>
<name>A0A9D3AYV1_9FIRM</name>
<gene>
    <name evidence="4" type="primary">xylG</name>
    <name evidence="4" type="ORF">SPSYN_01289</name>
</gene>
<organism evidence="4 5">
    <name type="scientific">Sporotomaculum syntrophicum</name>
    <dbReference type="NCBI Taxonomy" id="182264"/>
    <lineage>
        <taxon>Bacteria</taxon>
        <taxon>Bacillati</taxon>
        <taxon>Bacillota</taxon>
        <taxon>Clostridia</taxon>
        <taxon>Eubacteriales</taxon>
        <taxon>Desulfallaceae</taxon>
        <taxon>Sporotomaculum</taxon>
    </lineage>
</organism>
<dbReference type="SMART" id="SM00382">
    <property type="entry name" value="AAA"/>
    <property type="match status" value="2"/>
</dbReference>
<protein>
    <submittedName>
        <fullName evidence="4">Xylose import ATP-binding protein XylG</fullName>
    </submittedName>
</protein>
<evidence type="ECO:0000256" key="1">
    <source>
        <dbReference type="ARBA" id="ARBA00022741"/>
    </source>
</evidence>
<dbReference type="AlphaFoldDB" id="A0A9D3AYV1"/>
<keyword evidence="1" id="KW-0547">Nucleotide-binding</keyword>
<dbReference type="GO" id="GO:0016887">
    <property type="term" value="F:ATP hydrolysis activity"/>
    <property type="evidence" value="ECO:0007669"/>
    <property type="project" value="InterPro"/>
</dbReference>
<dbReference type="PANTHER" id="PTHR43790:SF4">
    <property type="entry name" value="GUANOSINE IMPORT ATP-BINDING PROTEIN NUPO"/>
    <property type="match status" value="1"/>
</dbReference>
<keyword evidence="2 4" id="KW-0067">ATP-binding</keyword>
<dbReference type="Gene3D" id="3.40.50.300">
    <property type="entry name" value="P-loop containing nucleotide triphosphate hydrolases"/>
    <property type="match status" value="2"/>
</dbReference>
<evidence type="ECO:0000256" key="2">
    <source>
        <dbReference type="ARBA" id="ARBA00022840"/>
    </source>
</evidence>
<dbReference type="PROSITE" id="PS50893">
    <property type="entry name" value="ABC_TRANSPORTER_2"/>
    <property type="match status" value="2"/>
</dbReference>
<feature type="domain" description="ABC transporter" evidence="3">
    <location>
        <begin position="269"/>
        <end position="522"/>
    </location>
</feature>
<dbReference type="InterPro" id="IPR027417">
    <property type="entry name" value="P-loop_NTPase"/>
</dbReference>
<accession>A0A9D3AYV1</accession>
<dbReference type="Pfam" id="PF00005">
    <property type="entry name" value="ABC_tran"/>
    <property type="match status" value="2"/>
</dbReference>
<comment type="caution">
    <text evidence="4">The sequence shown here is derived from an EMBL/GenBank/DDBJ whole genome shotgun (WGS) entry which is preliminary data.</text>
</comment>
<dbReference type="OrthoDB" id="9771863at2"/>
<sequence>MGNILEIINLSKNYYGIPALKNVNLTVKAGEIHGLVGANGSGKSTLMNILFGNRIIRETGGYQGQIYHRGHLLRLNNCAEAISLGIGMVHQEFALIPELTITENIKLGREITNKLTNRLFGHKYSFVDKKLNAQSAALILNKLGLDIDVGLKVRNLSTNIKQFVEMAREIGRQDLNFLLLDEPTATLNKDDAQLLLNVLLAMSRAGVAILFVSHRLEEIKQICDRVTVFRDGEVVSRYNQGEISTTNLARDMIGHTVTKAVAPTRTVSNNPAMIFKKFSVAMPGEEIRELDLTVYEGEILGITSLSGHGKLALGYGVMGLYPAAGEVIYGKQKLHRMDSRTNILKGIYVLPDDRQGLGILPEHSVADNIIFTGNQVKNLFSLRLPRPFTGFLDQQKAHRYVTQLVHDFEIKCTAITQKIKELSGGNQQKVCIARALTVNPKLLFVAEPTRGIDISAKEKILQMLIETNRSQQTTIVMASSELDELKRICDRIAVLVEGRLFKILSPDASDVEFGLALAGEENI</sequence>
<dbReference type="CDD" id="cd03216">
    <property type="entry name" value="ABC_Carb_Monos_I"/>
    <property type="match status" value="1"/>
</dbReference>
<keyword evidence="5" id="KW-1185">Reference proteome</keyword>
<dbReference type="PROSITE" id="PS00211">
    <property type="entry name" value="ABC_TRANSPORTER_1"/>
    <property type="match status" value="1"/>
</dbReference>
<dbReference type="InterPro" id="IPR003439">
    <property type="entry name" value="ABC_transporter-like_ATP-bd"/>
</dbReference>
<dbReference type="InterPro" id="IPR003593">
    <property type="entry name" value="AAA+_ATPase"/>
</dbReference>
<dbReference type="PANTHER" id="PTHR43790">
    <property type="entry name" value="CARBOHYDRATE TRANSPORT ATP-BINDING PROTEIN MG119-RELATED"/>
    <property type="match status" value="1"/>
</dbReference>
<evidence type="ECO:0000313" key="4">
    <source>
        <dbReference type="EMBL" id="KAF1085153.1"/>
    </source>
</evidence>
<dbReference type="InterPro" id="IPR050107">
    <property type="entry name" value="ABC_carbohydrate_import_ATPase"/>
</dbReference>